<dbReference type="Gene3D" id="1.10.510.10">
    <property type="entry name" value="Transferase(Phosphotransferase) domain 1"/>
    <property type="match status" value="1"/>
</dbReference>
<feature type="region of interest" description="Disordered" evidence="9">
    <location>
        <begin position="226"/>
        <end position="393"/>
    </location>
</feature>
<evidence type="ECO:0000313" key="12">
    <source>
        <dbReference type="Proteomes" id="UP000037460"/>
    </source>
</evidence>
<feature type="region of interest" description="Disordered" evidence="9">
    <location>
        <begin position="432"/>
        <end position="460"/>
    </location>
</feature>
<keyword evidence="5 11" id="KW-0418">Kinase</keyword>
<dbReference type="SUPFAM" id="SSF56112">
    <property type="entry name" value="Protein kinase-like (PK-like)"/>
    <property type="match status" value="1"/>
</dbReference>
<proteinExistence type="predicted"/>
<feature type="compositionally biased region" description="Polar residues" evidence="9">
    <location>
        <begin position="320"/>
        <end position="340"/>
    </location>
</feature>
<evidence type="ECO:0000256" key="2">
    <source>
        <dbReference type="ARBA" id="ARBA00022527"/>
    </source>
</evidence>
<dbReference type="InterPro" id="IPR000719">
    <property type="entry name" value="Prot_kinase_dom"/>
</dbReference>
<keyword evidence="6" id="KW-0067">ATP-binding</keyword>
<evidence type="ECO:0000256" key="7">
    <source>
        <dbReference type="ARBA" id="ARBA00047899"/>
    </source>
</evidence>
<reference evidence="12" key="1">
    <citation type="journal article" date="2015" name="PLoS Genet.">
        <title>Genome Sequence and Transcriptome Analyses of Chrysochromulina tobin: Metabolic Tools for Enhanced Algal Fitness in the Prominent Order Prymnesiales (Haptophyceae).</title>
        <authorList>
            <person name="Hovde B.T."/>
            <person name="Deodato C.R."/>
            <person name="Hunsperger H.M."/>
            <person name="Ryken S.A."/>
            <person name="Yost W."/>
            <person name="Jha R.K."/>
            <person name="Patterson J."/>
            <person name="Monnat R.J. Jr."/>
            <person name="Barlow S.B."/>
            <person name="Starkenburg S.R."/>
            <person name="Cattolico R.A."/>
        </authorList>
    </citation>
    <scope>NUCLEOTIDE SEQUENCE</scope>
    <source>
        <strain evidence="12">CCMP291</strain>
    </source>
</reference>
<evidence type="ECO:0000256" key="5">
    <source>
        <dbReference type="ARBA" id="ARBA00022777"/>
    </source>
</evidence>
<accession>A0A0M0LP01</accession>
<dbReference type="PANTHER" id="PTHR44899:SF3">
    <property type="entry name" value="SERINE_THREONINE-PROTEIN KINASE NEK1"/>
    <property type="match status" value="1"/>
</dbReference>
<dbReference type="EC" id="2.7.11.1" evidence="1"/>
<dbReference type="Proteomes" id="UP000037460">
    <property type="component" value="Unassembled WGS sequence"/>
</dbReference>
<gene>
    <name evidence="11" type="ORF">Ctob_015143</name>
</gene>
<comment type="caution">
    <text evidence="11">The sequence shown here is derived from an EMBL/GenBank/DDBJ whole genome shotgun (WGS) entry which is preliminary data.</text>
</comment>
<evidence type="ECO:0000256" key="9">
    <source>
        <dbReference type="SAM" id="MobiDB-lite"/>
    </source>
</evidence>
<feature type="region of interest" description="Disordered" evidence="9">
    <location>
        <begin position="617"/>
        <end position="717"/>
    </location>
</feature>
<evidence type="ECO:0000256" key="4">
    <source>
        <dbReference type="ARBA" id="ARBA00022741"/>
    </source>
</evidence>
<evidence type="ECO:0000259" key="10">
    <source>
        <dbReference type="PROSITE" id="PS50011"/>
    </source>
</evidence>
<keyword evidence="12" id="KW-1185">Reference proteome</keyword>
<dbReference type="InterPro" id="IPR051131">
    <property type="entry name" value="NEK_Ser/Thr_kinase_NIMA"/>
</dbReference>
<feature type="compositionally biased region" description="Low complexity" evidence="9">
    <location>
        <begin position="432"/>
        <end position="443"/>
    </location>
</feature>
<feature type="compositionally biased region" description="Pro residues" evidence="9">
    <location>
        <begin position="621"/>
        <end position="647"/>
    </location>
</feature>
<evidence type="ECO:0000256" key="3">
    <source>
        <dbReference type="ARBA" id="ARBA00022679"/>
    </source>
</evidence>
<dbReference type="SMART" id="SM00220">
    <property type="entry name" value="S_TKc"/>
    <property type="match status" value="1"/>
</dbReference>
<dbReference type="PROSITE" id="PS00108">
    <property type="entry name" value="PROTEIN_KINASE_ST"/>
    <property type="match status" value="1"/>
</dbReference>
<organism evidence="11 12">
    <name type="scientific">Chrysochromulina tobinii</name>
    <dbReference type="NCBI Taxonomy" id="1460289"/>
    <lineage>
        <taxon>Eukaryota</taxon>
        <taxon>Haptista</taxon>
        <taxon>Haptophyta</taxon>
        <taxon>Prymnesiophyceae</taxon>
        <taxon>Prymnesiales</taxon>
        <taxon>Chrysochromulinaceae</taxon>
        <taxon>Chrysochromulina</taxon>
    </lineage>
</organism>
<feature type="compositionally biased region" description="Polar residues" evidence="9">
    <location>
        <begin position="231"/>
        <end position="259"/>
    </location>
</feature>
<evidence type="ECO:0000313" key="11">
    <source>
        <dbReference type="EMBL" id="KOO52731.1"/>
    </source>
</evidence>
<evidence type="ECO:0000256" key="8">
    <source>
        <dbReference type="ARBA" id="ARBA00048679"/>
    </source>
</evidence>
<keyword evidence="4" id="KW-0547">Nucleotide-binding</keyword>
<dbReference type="PANTHER" id="PTHR44899">
    <property type="entry name" value="CAMK FAMILY PROTEIN KINASE"/>
    <property type="match status" value="1"/>
</dbReference>
<feature type="domain" description="Protein kinase" evidence="10">
    <location>
        <begin position="1"/>
        <end position="218"/>
    </location>
</feature>
<dbReference type="GO" id="GO:0005524">
    <property type="term" value="F:ATP binding"/>
    <property type="evidence" value="ECO:0007669"/>
    <property type="project" value="UniProtKB-KW"/>
</dbReference>
<dbReference type="EMBL" id="JWZX01000525">
    <property type="protein sequence ID" value="KOO52731.1"/>
    <property type="molecule type" value="Genomic_DNA"/>
</dbReference>
<dbReference type="PROSITE" id="PS50011">
    <property type="entry name" value="PROTEIN_KINASE_DOM"/>
    <property type="match status" value="1"/>
</dbReference>
<comment type="catalytic activity">
    <reaction evidence="7">
        <text>L-threonyl-[protein] + ATP = O-phospho-L-threonyl-[protein] + ADP + H(+)</text>
        <dbReference type="Rhea" id="RHEA:46608"/>
        <dbReference type="Rhea" id="RHEA-COMP:11060"/>
        <dbReference type="Rhea" id="RHEA-COMP:11605"/>
        <dbReference type="ChEBI" id="CHEBI:15378"/>
        <dbReference type="ChEBI" id="CHEBI:30013"/>
        <dbReference type="ChEBI" id="CHEBI:30616"/>
        <dbReference type="ChEBI" id="CHEBI:61977"/>
        <dbReference type="ChEBI" id="CHEBI:456216"/>
        <dbReference type="EC" id="2.7.11.1"/>
    </reaction>
</comment>
<sequence length="938" mass="97310">MSHPNIISYLGSFQVGDTLNIITEHAAGDTLARKISMQAGSRGQHAGAAFASGRVVRWTTQLASALEHVHARAVLHRDVKSRNVFLSASDEIKLGDFGLATRLSPGIDLATSYCGTPLYISPEMACGKPYGAPADVWGVGVILYELLTLRRPFEAGSSLLVLSQRIALGEVDEPEALAKAPHPRALTALAESSALLHPQPELRLTLAGLLAALRSPAIEAACCCSSSSISNTRGGSATSSPGKRSPQRPLSNDGSQKATGSQPSGSRGPSRRESREGDLPGGGSAMRPGSEPWQARTGTELGSHARPGSDLGSSHAGPASQASPAVTAINQPQPVNNQREQPPRAKRIASAPILAPSEVPWEARAPPGTSKFGFTPGLHSDERPAGGRSCGDGTLLGGSVLGGGGTRADVAASPPRVDSQLSESLRSALSYLSRRPRLSNDSNDGYDDGSGEGRRSPPRRLLILPAALTGLPGSRCARDGARDEPVALGSALGASARHFEPPSARQVAVLMGQGPPGGGAAEALAGDHAPPPPAAGAMAHSPPENIPGSPISARLHAAPASVIPEIVRPIASRLANMTALGLLGELGSLSLDSSYGPAHDELSGADSSFLFHLSISRDAPPTQPHVPPDSPSPKARSPPLPFPPPLQPAATNPKSPGRHGAQDGAQDGPKSPGRHSAQDGAPKSPGRHGAQDGAPKSPKSPNNALRSLTRVVSKEEIAEMPDEARELRAALEALSAREQLGEAQRAKLASSNEMLRSRLDAAEAATLPPPSPLLAAWPYSPTIPALSSASIAVHLSPTWMPLSEAAESQCDAARLPPPMPLLPAATFEGAHEGAQGAHGDHDERHEATPKDELAEGRILVVCRDRRRLLVDVSEAISDAGDLSILGVRTQSHRNGLATMEFHLGGPTRECIALSVEAVKKVDGVQQAFMFAGTEMQFN</sequence>
<dbReference type="Pfam" id="PF00069">
    <property type="entry name" value="Pkinase"/>
    <property type="match status" value="1"/>
</dbReference>
<keyword evidence="3" id="KW-0808">Transferase</keyword>
<evidence type="ECO:0000256" key="1">
    <source>
        <dbReference type="ARBA" id="ARBA00012513"/>
    </source>
</evidence>
<dbReference type="InterPro" id="IPR008271">
    <property type="entry name" value="Ser/Thr_kinase_AS"/>
</dbReference>
<comment type="catalytic activity">
    <reaction evidence="8">
        <text>L-seryl-[protein] + ATP = O-phospho-L-seryl-[protein] + ADP + H(+)</text>
        <dbReference type="Rhea" id="RHEA:17989"/>
        <dbReference type="Rhea" id="RHEA-COMP:9863"/>
        <dbReference type="Rhea" id="RHEA-COMP:11604"/>
        <dbReference type="ChEBI" id="CHEBI:15378"/>
        <dbReference type="ChEBI" id="CHEBI:29999"/>
        <dbReference type="ChEBI" id="CHEBI:30616"/>
        <dbReference type="ChEBI" id="CHEBI:83421"/>
        <dbReference type="ChEBI" id="CHEBI:456216"/>
        <dbReference type="EC" id="2.7.11.1"/>
    </reaction>
</comment>
<dbReference type="GO" id="GO:0004674">
    <property type="term" value="F:protein serine/threonine kinase activity"/>
    <property type="evidence" value="ECO:0007669"/>
    <property type="project" value="UniProtKB-KW"/>
</dbReference>
<evidence type="ECO:0000256" key="6">
    <source>
        <dbReference type="ARBA" id="ARBA00022840"/>
    </source>
</evidence>
<keyword evidence="2" id="KW-0723">Serine/threonine-protein kinase</keyword>
<dbReference type="InterPro" id="IPR011009">
    <property type="entry name" value="Kinase-like_dom_sf"/>
</dbReference>
<protein>
    <recommendedName>
        <fullName evidence="1">non-specific serine/threonine protein kinase</fullName>
        <ecNumber evidence="1">2.7.11.1</ecNumber>
    </recommendedName>
</protein>
<feature type="region of interest" description="Disordered" evidence="9">
    <location>
        <begin position="512"/>
        <end position="542"/>
    </location>
</feature>
<dbReference type="AlphaFoldDB" id="A0A0M0LP01"/>
<dbReference type="OrthoDB" id="248923at2759"/>
<name>A0A0M0LP01_9EUKA</name>